<dbReference type="PIRSF" id="PIRSF000370">
    <property type="entry name" value="QueE"/>
    <property type="match status" value="1"/>
</dbReference>
<dbReference type="InterPro" id="IPR024924">
    <property type="entry name" value="7-CO-7-deazaguanine_synth-like"/>
</dbReference>
<dbReference type="PROSITE" id="PS51918">
    <property type="entry name" value="RADICAL_SAM"/>
    <property type="match status" value="1"/>
</dbReference>
<evidence type="ECO:0000256" key="1">
    <source>
        <dbReference type="ARBA" id="ARBA00022485"/>
    </source>
</evidence>
<keyword evidence="2 8" id="KW-0949">S-adenosyl-L-methionine</keyword>
<dbReference type="SFLD" id="SFLDS00029">
    <property type="entry name" value="Radical_SAM"/>
    <property type="match status" value="1"/>
</dbReference>
<keyword evidence="1 8" id="KW-0004">4Fe-4S</keyword>
<evidence type="ECO:0000313" key="11">
    <source>
        <dbReference type="Proteomes" id="UP001501094"/>
    </source>
</evidence>
<comment type="subunit">
    <text evidence="8">Homodimer.</text>
</comment>
<dbReference type="PANTHER" id="PTHR42836:SF1">
    <property type="entry name" value="7-CARBOXY-7-DEAZAGUANINE SYNTHASE"/>
    <property type="match status" value="1"/>
</dbReference>
<organism evidence="10 11">
    <name type="scientific">Myceligenerans crystallogenes</name>
    <dbReference type="NCBI Taxonomy" id="316335"/>
    <lineage>
        <taxon>Bacteria</taxon>
        <taxon>Bacillati</taxon>
        <taxon>Actinomycetota</taxon>
        <taxon>Actinomycetes</taxon>
        <taxon>Micrococcales</taxon>
        <taxon>Promicromonosporaceae</taxon>
        <taxon>Myceligenerans</taxon>
    </lineage>
</organism>
<dbReference type="EMBL" id="BAAANL010000009">
    <property type="protein sequence ID" value="GAA1874045.1"/>
    <property type="molecule type" value="Genomic_DNA"/>
</dbReference>
<dbReference type="InterPro" id="IPR058240">
    <property type="entry name" value="rSAM_sf"/>
</dbReference>
<dbReference type="SUPFAM" id="SSF102114">
    <property type="entry name" value="Radical SAM enzymes"/>
    <property type="match status" value="1"/>
</dbReference>
<dbReference type="Proteomes" id="UP001501094">
    <property type="component" value="Unassembled WGS sequence"/>
</dbReference>
<evidence type="ECO:0000256" key="7">
    <source>
        <dbReference type="ARBA" id="ARBA00023239"/>
    </source>
</evidence>
<sequence>MTAGTVTGAGTTPDQLQVAEVFGPTVQGEGPSLGRRAVFVRLMRCNLTCKRCDTPETWDASRFDLHARTTSMPVPDLVSWALAQPVDLVVITGGEPFIQQRRLVPLVQALSDAGRRVEIETNGTVVPLPELAAHAWFNVSPKVGVFGASDPESKRIKPAALRTLQQTGRAVFKFVITKPDDLDDVARLADEHGLTSIWCMPEGTTPADVVDGPRAWADDAIARGFHVTTRLHVLLWDDAPGR</sequence>
<dbReference type="EC" id="4.3.99.3" evidence="8"/>
<feature type="binding site" evidence="8">
    <location>
        <position position="54"/>
    </location>
    <ligand>
        <name>Mg(2+)</name>
        <dbReference type="ChEBI" id="CHEBI:18420"/>
    </ligand>
</feature>
<proteinExistence type="inferred from homology"/>
<feature type="binding site" evidence="8">
    <location>
        <position position="49"/>
    </location>
    <ligand>
        <name>[4Fe-4S] cluster</name>
        <dbReference type="ChEBI" id="CHEBI:49883"/>
        <note>4Fe-4S-S-AdoMet</note>
    </ligand>
</feature>
<keyword evidence="8" id="KW-0671">Queuosine biosynthesis</keyword>
<dbReference type="HAMAP" id="MF_00917">
    <property type="entry name" value="QueE"/>
    <property type="match status" value="1"/>
</dbReference>
<comment type="catalytic activity">
    <reaction evidence="8">
        <text>6-carboxy-5,6,7,8-tetrahydropterin + H(+) = 7-carboxy-7-carbaguanine + NH4(+)</text>
        <dbReference type="Rhea" id="RHEA:27974"/>
        <dbReference type="ChEBI" id="CHEBI:15378"/>
        <dbReference type="ChEBI" id="CHEBI:28938"/>
        <dbReference type="ChEBI" id="CHEBI:61032"/>
        <dbReference type="ChEBI" id="CHEBI:61036"/>
        <dbReference type="EC" id="4.3.99.3"/>
    </reaction>
</comment>
<keyword evidence="4 8" id="KW-0460">Magnesium</keyword>
<keyword evidence="5 8" id="KW-0408">Iron</keyword>
<protein>
    <recommendedName>
        <fullName evidence="8">7-carboxy-7-deazaguanine synthase</fullName>
        <shortName evidence="8">CDG synthase</shortName>
        <ecNumber evidence="8">4.3.99.3</ecNumber>
    </recommendedName>
    <alternativeName>
        <fullName evidence="8">Queuosine biosynthesis protein QueE</fullName>
    </alternativeName>
</protein>
<evidence type="ECO:0000256" key="6">
    <source>
        <dbReference type="ARBA" id="ARBA00023014"/>
    </source>
</evidence>
<dbReference type="InterPro" id="IPR007197">
    <property type="entry name" value="rSAM"/>
</dbReference>
<dbReference type="CDD" id="cd01335">
    <property type="entry name" value="Radical_SAM"/>
    <property type="match status" value="1"/>
</dbReference>
<feature type="binding site" evidence="8">
    <location>
        <position position="92"/>
    </location>
    <ligand>
        <name>substrate</name>
    </ligand>
</feature>
<feature type="binding site" evidence="8">
    <location>
        <begin position="26"/>
        <end position="28"/>
    </location>
    <ligand>
        <name>substrate</name>
    </ligand>
</feature>
<feature type="binding site" evidence="8">
    <location>
        <position position="94"/>
    </location>
    <ligand>
        <name>S-adenosyl-L-methionine</name>
        <dbReference type="ChEBI" id="CHEBI:59789"/>
    </ligand>
</feature>
<dbReference type="InterPro" id="IPR013785">
    <property type="entry name" value="Aldolase_TIM"/>
</dbReference>
<evidence type="ECO:0000256" key="3">
    <source>
        <dbReference type="ARBA" id="ARBA00022723"/>
    </source>
</evidence>
<accession>A0ABN2NLL0</accession>
<comment type="cofactor">
    <cofactor evidence="8">
        <name>S-adenosyl-L-methionine</name>
        <dbReference type="ChEBI" id="CHEBI:59789"/>
    </cofactor>
    <text evidence="8">Binds 1 S-adenosyl-L-methionine per subunit.</text>
</comment>
<evidence type="ECO:0000259" key="9">
    <source>
        <dbReference type="PROSITE" id="PS51918"/>
    </source>
</evidence>
<keyword evidence="11" id="KW-1185">Reference proteome</keyword>
<evidence type="ECO:0000256" key="2">
    <source>
        <dbReference type="ARBA" id="ARBA00022691"/>
    </source>
</evidence>
<name>A0ABN2NLL0_9MICO</name>
<comment type="similarity">
    <text evidence="8">Belongs to the radical SAM superfamily. 7-carboxy-7-deazaguanine synthase family.</text>
</comment>
<evidence type="ECO:0000313" key="10">
    <source>
        <dbReference type="EMBL" id="GAA1874045.1"/>
    </source>
</evidence>
<comment type="function">
    <text evidence="8">Catalyzes the complex heterocyclic radical-mediated conversion of 6-carboxy-5,6,7,8-tetrahydropterin (CPH4) to 7-carboxy-7-deazaguanine (CDG), a step common to the biosynthetic pathways of all 7-deazapurine-containing compounds.</text>
</comment>
<evidence type="ECO:0000256" key="8">
    <source>
        <dbReference type="HAMAP-Rule" id="MF_00917"/>
    </source>
</evidence>
<evidence type="ECO:0000256" key="4">
    <source>
        <dbReference type="ARBA" id="ARBA00022842"/>
    </source>
</evidence>
<feature type="binding site" evidence="8">
    <location>
        <position position="45"/>
    </location>
    <ligand>
        <name>[4Fe-4S] cluster</name>
        <dbReference type="ChEBI" id="CHEBI:49883"/>
        <note>4Fe-4S-S-AdoMet</note>
    </ligand>
</feature>
<comment type="pathway">
    <text evidence="8">Purine metabolism; 7-cyano-7-deazaguanine biosynthesis.</text>
</comment>
<feature type="domain" description="Radical SAM core" evidence="9">
    <location>
        <begin position="32"/>
        <end position="238"/>
    </location>
</feature>
<dbReference type="RefSeq" id="WP_344105874.1">
    <property type="nucleotide sequence ID" value="NZ_BAAANL010000009.1"/>
</dbReference>
<gene>
    <name evidence="8" type="primary">queE</name>
    <name evidence="10" type="ORF">GCM10009751_36950</name>
</gene>
<comment type="cofactor">
    <cofactor evidence="8">
        <name>Mg(2+)</name>
        <dbReference type="ChEBI" id="CHEBI:18420"/>
    </cofactor>
</comment>
<dbReference type="PANTHER" id="PTHR42836">
    <property type="entry name" value="7-CARBOXY-7-DEAZAGUANINE SYNTHASE"/>
    <property type="match status" value="1"/>
</dbReference>
<evidence type="ECO:0000256" key="5">
    <source>
        <dbReference type="ARBA" id="ARBA00023004"/>
    </source>
</evidence>
<feature type="binding site" evidence="8">
    <location>
        <position position="41"/>
    </location>
    <ligand>
        <name>substrate</name>
    </ligand>
</feature>
<feature type="binding site" evidence="8">
    <location>
        <position position="52"/>
    </location>
    <ligand>
        <name>[4Fe-4S] cluster</name>
        <dbReference type="ChEBI" id="CHEBI:49883"/>
        <note>4Fe-4S-S-AdoMet</note>
    </ligand>
</feature>
<keyword evidence="3 8" id="KW-0479">Metal-binding</keyword>
<keyword evidence="6 8" id="KW-0411">Iron-sulfur</keyword>
<dbReference type="Gene3D" id="3.20.20.70">
    <property type="entry name" value="Aldolase class I"/>
    <property type="match status" value="1"/>
</dbReference>
<comment type="cofactor">
    <cofactor evidence="8">
        <name>[4Fe-4S] cluster</name>
        <dbReference type="ChEBI" id="CHEBI:49883"/>
    </cofactor>
    <text evidence="8">Binds 1 [4Fe-4S] cluster. The cluster is coordinated with 3 cysteines and an exchangeable S-adenosyl-L-methionine.</text>
</comment>
<feature type="binding site" evidence="8">
    <location>
        <begin position="140"/>
        <end position="142"/>
    </location>
    <ligand>
        <name>S-adenosyl-L-methionine</name>
        <dbReference type="ChEBI" id="CHEBI:59789"/>
    </ligand>
</feature>
<reference evidence="10 11" key="1">
    <citation type="journal article" date="2019" name="Int. J. Syst. Evol. Microbiol.">
        <title>The Global Catalogue of Microorganisms (GCM) 10K type strain sequencing project: providing services to taxonomists for standard genome sequencing and annotation.</title>
        <authorList>
            <consortium name="The Broad Institute Genomics Platform"/>
            <consortium name="The Broad Institute Genome Sequencing Center for Infectious Disease"/>
            <person name="Wu L."/>
            <person name="Ma J."/>
        </authorList>
    </citation>
    <scope>NUCLEOTIDE SEQUENCE [LARGE SCALE GENOMIC DNA]</scope>
    <source>
        <strain evidence="10 11">JCM 14326</strain>
    </source>
</reference>
<keyword evidence="7 8" id="KW-0456">Lyase</keyword>
<dbReference type="Pfam" id="PF04055">
    <property type="entry name" value="Radical_SAM"/>
    <property type="match status" value="1"/>
</dbReference>
<comment type="caution">
    <text evidence="10">The sequence shown here is derived from an EMBL/GenBank/DDBJ whole genome shotgun (WGS) entry which is preliminary data.</text>
</comment>
<comment type="caution">
    <text evidence="8">Lacks conserved residue(s) required for the propagation of feature annotation.</text>
</comment>